<accession>A0A381XDY8</accession>
<dbReference type="AlphaFoldDB" id="A0A381XDY8"/>
<sequence>MERKKLIILASENKDSDISNKVTQIASSTATQLNRYDVIDRSQLDRILSEQKLQHSGVVNPDQAIEIGKVAGANEALYISIANFGQKGVPTEKQKEKDEDEEPETGLFGWVVKEVVKAEIDKKMENVERYPNNIQTVLSGEVRLLNVETGQSISSFNFSVDHTGGVKTKSLNEALKLLRSQMVSHLKSLYQLSSEVLDVRGSDIMLLLGEDMGVRKGMVYEIRTLDTKRMVRDRDITIAGKAVGFVEVETVSADASEGRVLRKWDDIEPGYQAHEITDGLFTSGVSGIYGNTPSNMRLRLSGYFNPFNRFGGEVYGDIGAVKDSRDDPDFQFGLGFSLNLHIIQTSPFSLGPFISVPF</sequence>
<gene>
    <name evidence="1" type="ORF">METZ01_LOCUS115307</name>
</gene>
<dbReference type="Gene3D" id="3.40.50.10610">
    <property type="entry name" value="ABC-type transport auxiliary lipoprotein component"/>
    <property type="match status" value="1"/>
</dbReference>
<feature type="non-terminal residue" evidence="1">
    <location>
        <position position="358"/>
    </location>
</feature>
<name>A0A381XDY8_9ZZZZ</name>
<evidence type="ECO:0000313" key="1">
    <source>
        <dbReference type="EMBL" id="SVA62453.1"/>
    </source>
</evidence>
<dbReference type="GO" id="GO:0030288">
    <property type="term" value="C:outer membrane-bounded periplasmic space"/>
    <property type="evidence" value="ECO:0007669"/>
    <property type="project" value="InterPro"/>
</dbReference>
<proteinExistence type="predicted"/>
<dbReference type="Pfam" id="PF03783">
    <property type="entry name" value="CsgG"/>
    <property type="match status" value="1"/>
</dbReference>
<reference evidence="1" key="1">
    <citation type="submission" date="2018-05" db="EMBL/GenBank/DDBJ databases">
        <authorList>
            <person name="Lanie J.A."/>
            <person name="Ng W.-L."/>
            <person name="Kazmierczak K.M."/>
            <person name="Andrzejewski T.M."/>
            <person name="Davidsen T.M."/>
            <person name="Wayne K.J."/>
            <person name="Tettelin H."/>
            <person name="Glass J.I."/>
            <person name="Rusch D."/>
            <person name="Podicherti R."/>
            <person name="Tsui H.-C.T."/>
            <person name="Winkler M.E."/>
        </authorList>
    </citation>
    <scope>NUCLEOTIDE SEQUENCE</scope>
</reference>
<organism evidence="1">
    <name type="scientific">marine metagenome</name>
    <dbReference type="NCBI Taxonomy" id="408172"/>
    <lineage>
        <taxon>unclassified sequences</taxon>
        <taxon>metagenomes</taxon>
        <taxon>ecological metagenomes</taxon>
    </lineage>
</organism>
<protein>
    <submittedName>
        <fullName evidence="1">Uncharacterized protein</fullName>
    </submittedName>
</protein>
<dbReference type="InterPro" id="IPR005534">
    <property type="entry name" value="Curli_assmbl/transp-comp_CsgG"/>
</dbReference>
<dbReference type="EMBL" id="UINC01014679">
    <property type="protein sequence ID" value="SVA62453.1"/>
    <property type="molecule type" value="Genomic_DNA"/>
</dbReference>